<gene>
    <name evidence="2" type="ORF">DS031_03880</name>
</gene>
<dbReference type="Proteomes" id="UP000253314">
    <property type="component" value="Unassembled WGS sequence"/>
</dbReference>
<evidence type="ECO:0000313" key="2">
    <source>
        <dbReference type="EMBL" id="RBW71174.1"/>
    </source>
</evidence>
<dbReference type="EMBL" id="QOCW01000002">
    <property type="protein sequence ID" value="RBW71174.1"/>
    <property type="molecule type" value="Genomic_DNA"/>
</dbReference>
<name>A0A366Y460_9BACI</name>
<evidence type="ECO:0000256" key="1">
    <source>
        <dbReference type="SAM" id="Phobius"/>
    </source>
</evidence>
<dbReference type="OrthoDB" id="2628646at2"/>
<proteinExistence type="predicted"/>
<organism evidence="2 3">
    <name type="scientific">Bacillus taeanensis</name>
    <dbReference type="NCBI Taxonomy" id="273032"/>
    <lineage>
        <taxon>Bacteria</taxon>
        <taxon>Bacillati</taxon>
        <taxon>Bacillota</taxon>
        <taxon>Bacilli</taxon>
        <taxon>Bacillales</taxon>
        <taxon>Bacillaceae</taxon>
        <taxon>Bacillus</taxon>
    </lineage>
</organism>
<protein>
    <submittedName>
        <fullName evidence="2">Uncharacterized protein</fullName>
    </submittedName>
</protein>
<feature type="transmembrane region" description="Helical" evidence="1">
    <location>
        <begin position="92"/>
        <end position="108"/>
    </location>
</feature>
<keyword evidence="1" id="KW-1133">Transmembrane helix</keyword>
<keyword evidence="3" id="KW-1185">Reference proteome</keyword>
<keyword evidence="1" id="KW-0812">Transmembrane</keyword>
<sequence length="123" mass="14684">MTEERNGYSGHYSHKAPLYDQCKNYMFHHVTATTSDGNTFDGIIEGVDQDRVSMLVGEDVMEQEGDSGFNERQFYGGYGFPRQRFRRFRRQFFPLAALTALSLFPYYYPYPYYPYPYPYYPYY</sequence>
<evidence type="ECO:0000313" key="3">
    <source>
        <dbReference type="Proteomes" id="UP000253314"/>
    </source>
</evidence>
<dbReference type="AlphaFoldDB" id="A0A366Y460"/>
<accession>A0A366Y460</accession>
<reference evidence="2 3" key="1">
    <citation type="submission" date="2018-07" db="EMBL/GenBank/DDBJ databases">
        <title>Lottiidibacillus patelloidae gen. nov., sp. nov., isolated from the intestinal tract of a marine limpet and the reclassification of B. taeanensis BH030017T, B. algicola KMM 3737T and B. hwajinpoensis SW-72T as genus Lottiidibacillus.</title>
        <authorList>
            <person name="Liu R."/>
            <person name="Huang Z."/>
        </authorList>
    </citation>
    <scope>NUCLEOTIDE SEQUENCE [LARGE SCALE GENOMIC DNA]</scope>
    <source>
        <strain evidence="2 3">BH030017</strain>
    </source>
</reference>
<keyword evidence="1" id="KW-0472">Membrane</keyword>
<comment type="caution">
    <text evidence="2">The sequence shown here is derived from an EMBL/GenBank/DDBJ whole genome shotgun (WGS) entry which is preliminary data.</text>
</comment>